<evidence type="ECO:0000313" key="11">
    <source>
        <dbReference type="Proteomes" id="UP000002734"/>
    </source>
</evidence>
<feature type="transmembrane region" description="Helical" evidence="9">
    <location>
        <begin position="267"/>
        <end position="291"/>
    </location>
</feature>
<evidence type="ECO:0000256" key="6">
    <source>
        <dbReference type="ARBA" id="ARBA00022989"/>
    </source>
</evidence>
<dbReference type="InterPro" id="IPR005219">
    <property type="entry name" value="PqiA-like_proteobact"/>
</dbReference>
<comment type="similarity">
    <text evidence="2">Belongs to the PqiA family.</text>
</comment>
<proteinExistence type="inferred from homology"/>
<dbReference type="InterPro" id="IPR007498">
    <property type="entry name" value="PqiA-like"/>
</dbReference>
<dbReference type="STRING" id="579405.Dd703_2077"/>
<dbReference type="eggNOG" id="COG2995">
    <property type="taxonomic scope" value="Bacteria"/>
</dbReference>
<keyword evidence="5 9" id="KW-0812">Transmembrane</keyword>
<evidence type="ECO:0000256" key="7">
    <source>
        <dbReference type="ARBA" id="ARBA00023136"/>
    </source>
</evidence>
<keyword evidence="3" id="KW-1003">Cell membrane</keyword>
<dbReference type="KEGG" id="dda:Dd703_2077"/>
<comment type="subcellular location">
    <subcellularLocation>
        <location evidence="1">Cell inner membrane</location>
        <topology evidence="1">Multi-pass membrane protein</topology>
    </subcellularLocation>
</comment>
<feature type="transmembrane region" description="Helical" evidence="9">
    <location>
        <begin position="353"/>
        <end position="377"/>
    </location>
</feature>
<dbReference type="NCBIfam" id="TIGR00155">
    <property type="entry name" value="pqiA_fam"/>
    <property type="match status" value="1"/>
</dbReference>
<evidence type="ECO:0000313" key="10">
    <source>
        <dbReference type="EMBL" id="ACS85864.1"/>
    </source>
</evidence>
<organism evidence="10 11">
    <name type="scientific">Musicola paradisiaca (strain Ech703)</name>
    <name type="common">Dickeya paradisiaca</name>
    <name type="synonym">Dickeya dadantii</name>
    <dbReference type="NCBI Taxonomy" id="579405"/>
    <lineage>
        <taxon>Bacteria</taxon>
        <taxon>Pseudomonadati</taxon>
        <taxon>Pseudomonadota</taxon>
        <taxon>Gammaproteobacteria</taxon>
        <taxon>Enterobacterales</taxon>
        <taxon>Pectobacteriaceae</taxon>
        <taxon>Musicola</taxon>
    </lineage>
</organism>
<dbReference type="HOGENOM" id="CLU_041903_0_1_6"/>
<evidence type="ECO:0000256" key="8">
    <source>
        <dbReference type="SAM" id="MobiDB-lite"/>
    </source>
</evidence>
<evidence type="ECO:0000256" key="1">
    <source>
        <dbReference type="ARBA" id="ARBA00004429"/>
    </source>
</evidence>
<dbReference type="InterPro" id="IPR051800">
    <property type="entry name" value="PqiA-PqiB_transport"/>
</dbReference>
<dbReference type="EMBL" id="CP001654">
    <property type="protein sequence ID" value="ACS85864.1"/>
    <property type="molecule type" value="Genomic_DNA"/>
</dbReference>
<feature type="region of interest" description="Disordered" evidence="8">
    <location>
        <begin position="1"/>
        <end position="24"/>
    </location>
</feature>
<gene>
    <name evidence="10" type="ordered locus">Dd703_2077</name>
</gene>
<feature type="transmembrane region" description="Helical" evidence="9">
    <location>
        <begin position="189"/>
        <end position="208"/>
    </location>
</feature>
<feature type="transmembrane region" description="Helical" evidence="9">
    <location>
        <begin position="383"/>
        <end position="404"/>
    </location>
</feature>
<protein>
    <submittedName>
        <fullName evidence="10">Integral membrane protein, PqiA family</fullName>
    </submittedName>
</protein>
<dbReference type="PANTHER" id="PTHR30462:SF1">
    <property type="entry name" value="INTERMEMBRANE TRANSPORT PROTEIN YEBS"/>
    <property type="match status" value="1"/>
</dbReference>
<reference evidence="10" key="1">
    <citation type="submission" date="2009-06" db="EMBL/GenBank/DDBJ databases">
        <title>Complete sequence of Dickeya dadantii Ech703.</title>
        <authorList>
            <consortium name="US DOE Joint Genome Institute"/>
            <person name="Lucas S."/>
            <person name="Copeland A."/>
            <person name="Lapidus A."/>
            <person name="Glavina del Rio T."/>
            <person name="Dalin E."/>
            <person name="Tice H."/>
            <person name="Bruce D."/>
            <person name="Goodwin L."/>
            <person name="Pitluck S."/>
            <person name="Chertkov O."/>
            <person name="Brettin T."/>
            <person name="Detter J.C."/>
            <person name="Han C."/>
            <person name="Larimer F."/>
            <person name="Land M."/>
            <person name="Hauser L."/>
            <person name="Kyrpides N."/>
            <person name="Mikhailova N."/>
            <person name="Balakrishnan V."/>
            <person name="Glasner J."/>
            <person name="Perna N.T."/>
        </authorList>
    </citation>
    <scope>NUCLEOTIDE SEQUENCE [LARGE SCALE GENOMIC DNA]</scope>
    <source>
        <strain evidence="10">Ech703</strain>
    </source>
</reference>
<dbReference type="RefSeq" id="WP_015853773.1">
    <property type="nucleotide sequence ID" value="NC_012880.1"/>
</dbReference>
<evidence type="ECO:0000256" key="5">
    <source>
        <dbReference type="ARBA" id="ARBA00022692"/>
    </source>
</evidence>
<keyword evidence="4" id="KW-0997">Cell inner membrane</keyword>
<accession>C6C6X0</accession>
<evidence type="ECO:0000256" key="9">
    <source>
        <dbReference type="SAM" id="Phobius"/>
    </source>
</evidence>
<feature type="transmembrane region" description="Helical" evidence="9">
    <location>
        <begin position="161"/>
        <end position="177"/>
    </location>
</feature>
<dbReference type="Pfam" id="PF04403">
    <property type="entry name" value="PqiA"/>
    <property type="match status" value="2"/>
</dbReference>
<name>C6C6X0_MUSP7</name>
<sequence>MKIYHLSSSTAPENNVTTASSPAPGIRRQRCPQCDLLFALPRLKRNQHAHCPRCQAHIDSGRDWSISRLAAMGAAMLVLMPFAYTEPLLNIQLLGVSINASLLEGIWQMTRQGHPFTASMVMFCTIGAPFTLVCALLYLFFAPRIGMNLRPVLLLFERLKAWIMLDVYLVGLAVAAIKVREFSDVQPGYGLAAFLALMLLSLLTLIHLNPQQLWRRFYPQPQAGSSETASIVCLSCLFTGTPDSRGRCHRCHVPLTARRSHSLQKSWAALIASIILLFPANLLPISIIYVNGSRKEDTIFSGIISLANGNVPVAMVVFIASILVPFTKVLVTATLLLSIHFNVSHSLMTRMRLLRAIAWVGRWSMLDLFVIALTMSLVNRDQLLAFTMGPAAFYFGAAVFLTILSVDWLDSRLLWDNNARPNDEDTN</sequence>
<keyword evidence="11" id="KW-1185">Reference proteome</keyword>
<evidence type="ECO:0000256" key="3">
    <source>
        <dbReference type="ARBA" id="ARBA00022475"/>
    </source>
</evidence>
<feature type="transmembrane region" description="Helical" evidence="9">
    <location>
        <begin position="116"/>
        <end position="141"/>
    </location>
</feature>
<keyword evidence="6 9" id="KW-1133">Transmembrane helix</keyword>
<evidence type="ECO:0000256" key="2">
    <source>
        <dbReference type="ARBA" id="ARBA00007555"/>
    </source>
</evidence>
<keyword evidence="7 9" id="KW-0472">Membrane</keyword>
<feature type="transmembrane region" description="Helical" evidence="9">
    <location>
        <begin position="311"/>
        <end position="341"/>
    </location>
</feature>
<feature type="compositionally biased region" description="Polar residues" evidence="8">
    <location>
        <begin position="1"/>
        <end position="21"/>
    </location>
</feature>
<dbReference type="Proteomes" id="UP000002734">
    <property type="component" value="Chromosome"/>
</dbReference>
<dbReference type="AlphaFoldDB" id="C6C6X0"/>
<feature type="transmembrane region" description="Helical" evidence="9">
    <location>
        <begin position="66"/>
        <end position="84"/>
    </location>
</feature>
<dbReference type="PANTHER" id="PTHR30462">
    <property type="entry name" value="INTERMEMBRANE TRANSPORT PROTEIN PQIB-RELATED"/>
    <property type="match status" value="1"/>
</dbReference>
<evidence type="ECO:0000256" key="4">
    <source>
        <dbReference type="ARBA" id="ARBA00022519"/>
    </source>
</evidence>
<dbReference type="GO" id="GO:0005886">
    <property type="term" value="C:plasma membrane"/>
    <property type="evidence" value="ECO:0007669"/>
    <property type="project" value="UniProtKB-SubCell"/>
</dbReference>